<evidence type="ECO:0000313" key="10">
    <source>
        <dbReference type="Proteomes" id="UP001153069"/>
    </source>
</evidence>
<comment type="similarity">
    <text evidence="2">Belongs to the sulfotransferase 2 family.</text>
</comment>
<keyword evidence="8" id="KW-0325">Glycoprotein</keyword>
<dbReference type="Gene3D" id="3.40.50.300">
    <property type="entry name" value="P-loop containing nucleotide triphosphate hydrolases"/>
    <property type="match status" value="1"/>
</dbReference>
<evidence type="ECO:0000256" key="8">
    <source>
        <dbReference type="ARBA" id="ARBA00023180"/>
    </source>
</evidence>
<keyword evidence="3" id="KW-0808">Transferase</keyword>
<gene>
    <name evidence="9" type="ORF">SEMRO_22_G015370.1</name>
</gene>
<comment type="caution">
    <text evidence="9">The sequence shown here is derived from an EMBL/GenBank/DDBJ whole genome shotgun (WGS) entry which is preliminary data.</text>
</comment>
<sequence length="338" mass="38874">MRQTVFISAVAILCLLSLASNILSIFKLEILVAGARRRDSSLTRGLSIDFGRPRQGDYEDGISSEIAATRPHCGDAKKCLVDNDDYIYGNAGSWDAAPIVVESHKLVFFSIPKAGCTTFKMLFRRMMGKKNWRSQDGQVFLPHNPRFNGLRYLHEYTLEEANEIMTSPNYTRAVFVRDPKLRFLSAFLDKALSNGGDYIKKKCCPAGDCIEAAQTLEGFLDLVKWCPDEHWKPQSERMEAKYFQTIDFVGHLENAHNDTRRLLERIHGWEEFGKFGWGKGGDHSIFQSPRDAGGHATWSQWEIWKWYNQRLERKVEIFYSKDYSNPLFAFEKKNLVAY</sequence>
<evidence type="ECO:0000256" key="7">
    <source>
        <dbReference type="ARBA" id="ARBA00023136"/>
    </source>
</evidence>
<evidence type="ECO:0000313" key="9">
    <source>
        <dbReference type="EMBL" id="CAB9497593.1"/>
    </source>
</evidence>
<evidence type="ECO:0000256" key="5">
    <source>
        <dbReference type="ARBA" id="ARBA00022989"/>
    </source>
</evidence>
<dbReference type="OrthoDB" id="206904at2759"/>
<evidence type="ECO:0000256" key="6">
    <source>
        <dbReference type="ARBA" id="ARBA00023034"/>
    </source>
</evidence>
<dbReference type="GO" id="GO:0016051">
    <property type="term" value="P:carbohydrate biosynthetic process"/>
    <property type="evidence" value="ECO:0007669"/>
    <property type="project" value="InterPro"/>
</dbReference>
<reference evidence="9" key="1">
    <citation type="submission" date="2020-06" db="EMBL/GenBank/DDBJ databases">
        <authorList>
            <consortium name="Plant Systems Biology data submission"/>
        </authorList>
    </citation>
    <scope>NUCLEOTIDE SEQUENCE</scope>
    <source>
        <strain evidence="9">D6</strain>
    </source>
</reference>
<dbReference type="PANTHER" id="PTHR12137:SF54">
    <property type="entry name" value="CARBOHYDRATE SULFOTRANSFERASE"/>
    <property type="match status" value="1"/>
</dbReference>
<evidence type="ECO:0000256" key="1">
    <source>
        <dbReference type="ARBA" id="ARBA00004323"/>
    </source>
</evidence>
<keyword evidence="7" id="KW-0472">Membrane</keyword>
<dbReference type="AlphaFoldDB" id="A0A9N8H5E9"/>
<evidence type="ECO:0000256" key="3">
    <source>
        <dbReference type="ARBA" id="ARBA00022679"/>
    </source>
</evidence>
<dbReference type="Pfam" id="PF03567">
    <property type="entry name" value="Sulfotransfer_2"/>
    <property type="match status" value="1"/>
</dbReference>
<keyword evidence="10" id="KW-1185">Reference proteome</keyword>
<keyword evidence="6" id="KW-0333">Golgi apparatus</keyword>
<dbReference type="GO" id="GO:0000139">
    <property type="term" value="C:Golgi membrane"/>
    <property type="evidence" value="ECO:0007669"/>
    <property type="project" value="UniProtKB-SubCell"/>
</dbReference>
<dbReference type="PANTHER" id="PTHR12137">
    <property type="entry name" value="CARBOHYDRATE SULFOTRANSFERASE"/>
    <property type="match status" value="1"/>
</dbReference>
<evidence type="ECO:0000256" key="2">
    <source>
        <dbReference type="ARBA" id="ARBA00006339"/>
    </source>
</evidence>
<organism evidence="9 10">
    <name type="scientific">Seminavis robusta</name>
    <dbReference type="NCBI Taxonomy" id="568900"/>
    <lineage>
        <taxon>Eukaryota</taxon>
        <taxon>Sar</taxon>
        <taxon>Stramenopiles</taxon>
        <taxon>Ochrophyta</taxon>
        <taxon>Bacillariophyta</taxon>
        <taxon>Bacillariophyceae</taxon>
        <taxon>Bacillariophycidae</taxon>
        <taxon>Naviculales</taxon>
        <taxon>Naviculaceae</taxon>
        <taxon>Seminavis</taxon>
    </lineage>
</organism>
<evidence type="ECO:0000256" key="4">
    <source>
        <dbReference type="ARBA" id="ARBA00022692"/>
    </source>
</evidence>
<name>A0A9N8H5E9_9STRA</name>
<dbReference type="InterPro" id="IPR018011">
    <property type="entry name" value="Carb_sulfotrans_8-10"/>
</dbReference>
<keyword evidence="5" id="KW-1133">Transmembrane helix</keyword>
<keyword evidence="4" id="KW-0812">Transmembrane</keyword>
<dbReference type="InterPro" id="IPR027417">
    <property type="entry name" value="P-loop_NTPase"/>
</dbReference>
<protein>
    <submittedName>
        <fullName evidence="9">Carbohydrate</fullName>
    </submittedName>
</protein>
<dbReference type="InterPro" id="IPR005331">
    <property type="entry name" value="Sulfotransferase"/>
</dbReference>
<accession>A0A9N8H5E9</accession>
<dbReference type="Proteomes" id="UP001153069">
    <property type="component" value="Unassembled WGS sequence"/>
</dbReference>
<dbReference type="GO" id="GO:0008146">
    <property type="term" value="F:sulfotransferase activity"/>
    <property type="evidence" value="ECO:0007669"/>
    <property type="project" value="InterPro"/>
</dbReference>
<comment type="subcellular location">
    <subcellularLocation>
        <location evidence="1">Golgi apparatus membrane</location>
        <topology evidence="1">Single-pass type II membrane protein</topology>
    </subcellularLocation>
</comment>
<proteinExistence type="inferred from homology"/>
<dbReference type="EMBL" id="CAICTM010000022">
    <property type="protein sequence ID" value="CAB9497593.1"/>
    <property type="molecule type" value="Genomic_DNA"/>
</dbReference>